<reference evidence="4" key="1">
    <citation type="submission" date="2014-04" db="EMBL/GenBank/DDBJ databases">
        <title>Evolutionary Origins and Diversification of the Mycorrhizal Mutualists.</title>
        <authorList>
            <consortium name="DOE Joint Genome Institute"/>
            <consortium name="Mycorrhizal Genomics Consortium"/>
            <person name="Kohler A."/>
            <person name="Kuo A."/>
            <person name="Nagy L.G."/>
            <person name="Floudas D."/>
            <person name="Copeland A."/>
            <person name="Barry K.W."/>
            <person name="Cichocki N."/>
            <person name="Veneault-Fourrey C."/>
            <person name="LaButti K."/>
            <person name="Lindquist E.A."/>
            <person name="Lipzen A."/>
            <person name="Lundell T."/>
            <person name="Morin E."/>
            <person name="Murat C."/>
            <person name="Riley R."/>
            <person name="Ohm R."/>
            <person name="Sun H."/>
            <person name="Tunlid A."/>
            <person name="Henrissat B."/>
            <person name="Grigoriev I.V."/>
            <person name="Hibbett D.S."/>
            <person name="Martin F."/>
        </authorList>
    </citation>
    <scope>NUCLEOTIDE SEQUENCE [LARGE SCALE GENOMIC DNA]</scope>
    <source>
        <strain evidence="4">FD-334 SS-4</strain>
    </source>
</reference>
<evidence type="ECO:0000313" key="4">
    <source>
        <dbReference type="Proteomes" id="UP000054270"/>
    </source>
</evidence>
<dbReference type="AlphaFoldDB" id="A0A0D2NTQ1"/>
<name>A0A0D2NTQ1_HYPSF</name>
<proteinExistence type="predicted"/>
<feature type="signal peptide" evidence="2">
    <location>
        <begin position="1"/>
        <end position="21"/>
    </location>
</feature>
<accession>A0A0D2NTQ1</accession>
<gene>
    <name evidence="3" type="ORF">HYPSUDRAFT_54963</name>
</gene>
<feature type="compositionally biased region" description="Polar residues" evidence="1">
    <location>
        <begin position="55"/>
        <end position="71"/>
    </location>
</feature>
<dbReference type="EMBL" id="KN817551">
    <property type="protein sequence ID" value="KJA22219.1"/>
    <property type="molecule type" value="Genomic_DNA"/>
</dbReference>
<feature type="region of interest" description="Disordered" evidence="1">
    <location>
        <begin position="44"/>
        <end position="96"/>
    </location>
</feature>
<keyword evidence="4" id="KW-1185">Reference proteome</keyword>
<dbReference type="Proteomes" id="UP000054270">
    <property type="component" value="Unassembled WGS sequence"/>
</dbReference>
<evidence type="ECO:0000313" key="3">
    <source>
        <dbReference type="EMBL" id="KJA22219.1"/>
    </source>
</evidence>
<sequence>MRWTHQFSTVVFMCLVTLGTSSPIFIRDIQDIWVTSIIQREPVPAPPPIVNSPSFSHHPSTSGRQSGSNDPSTPPGTLGSLPVTPPGGSANLPATPLNHQYDLIHVTPSDSGSPYSHRRTKGQVTNVKAGDLKSKGYRNTALNIAKLGNAEFKAEGNDAGKKKVSVGCQKAIEAHLNHKSNLKMLDKDHNNRMSSQMLI</sequence>
<dbReference type="OrthoDB" id="10612133at2759"/>
<feature type="chain" id="PRO_5002248316" evidence="2">
    <location>
        <begin position="22"/>
        <end position="199"/>
    </location>
</feature>
<evidence type="ECO:0000256" key="1">
    <source>
        <dbReference type="SAM" id="MobiDB-lite"/>
    </source>
</evidence>
<organism evidence="3 4">
    <name type="scientific">Hypholoma sublateritium (strain FD-334 SS-4)</name>
    <dbReference type="NCBI Taxonomy" id="945553"/>
    <lineage>
        <taxon>Eukaryota</taxon>
        <taxon>Fungi</taxon>
        <taxon>Dikarya</taxon>
        <taxon>Basidiomycota</taxon>
        <taxon>Agaricomycotina</taxon>
        <taxon>Agaricomycetes</taxon>
        <taxon>Agaricomycetidae</taxon>
        <taxon>Agaricales</taxon>
        <taxon>Agaricineae</taxon>
        <taxon>Strophariaceae</taxon>
        <taxon>Hypholoma</taxon>
    </lineage>
</organism>
<protein>
    <submittedName>
        <fullName evidence="3">Uncharacterized protein</fullName>
    </submittedName>
</protein>
<evidence type="ECO:0000256" key="2">
    <source>
        <dbReference type="SAM" id="SignalP"/>
    </source>
</evidence>
<keyword evidence="2" id="KW-0732">Signal</keyword>